<evidence type="ECO:0000256" key="1">
    <source>
        <dbReference type="SAM" id="SignalP"/>
    </source>
</evidence>
<proteinExistence type="predicted"/>
<sequence>MTKKRTGKVMLSILLALSLVVTAFAYAGAAGGADAAAASKISWSKAKAIFKEELPKGATVKYVHLTRDDGRSVYKGKAVKSKYVYSIEIAASDGRILDKDKDNEGSRYTASKVGAVSKTTIRNKIKNKVPGAIIIYVKLTRDDGRYVYEAEAYKDGYEYDFEFSKRGAILEYERDKV</sequence>
<dbReference type="Pfam" id="PF03413">
    <property type="entry name" value="PepSY"/>
    <property type="match status" value="2"/>
</dbReference>
<dbReference type="Proteomes" id="UP000446866">
    <property type="component" value="Unassembled WGS sequence"/>
</dbReference>
<organism evidence="3 4">
    <name type="scientific">Anaerotruncus colihominis</name>
    <dbReference type="NCBI Taxonomy" id="169435"/>
    <lineage>
        <taxon>Bacteria</taxon>
        <taxon>Bacillati</taxon>
        <taxon>Bacillota</taxon>
        <taxon>Clostridia</taxon>
        <taxon>Eubacteriales</taxon>
        <taxon>Oscillospiraceae</taxon>
        <taxon>Anaerotruncus</taxon>
    </lineage>
</organism>
<accession>A0A845QIB4</accession>
<evidence type="ECO:0000313" key="4">
    <source>
        <dbReference type="Proteomes" id="UP000446866"/>
    </source>
</evidence>
<keyword evidence="1" id="KW-0732">Signal</keyword>
<feature type="domain" description="PepSY" evidence="2">
    <location>
        <begin position="116"/>
        <end position="162"/>
    </location>
</feature>
<feature type="chain" id="PRO_5038449093" description="PepSY domain-containing protein" evidence="1">
    <location>
        <begin position="30"/>
        <end position="177"/>
    </location>
</feature>
<reference evidence="3 4" key="1">
    <citation type="submission" date="2018-08" db="EMBL/GenBank/DDBJ databases">
        <title>Murine metabolic-syndrome-specific gut microbial biobank.</title>
        <authorList>
            <person name="Liu C."/>
        </authorList>
    </citation>
    <scope>NUCLEOTIDE SEQUENCE [LARGE SCALE GENOMIC DNA]</scope>
    <source>
        <strain evidence="3 4">28</strain>
    </source>
</reference>
<comment type="caution">
    <text evidence="3">The sequence shown here is derived from an EMBL/GenBank/DDBJ whole genome shotgun (WGS) entry which is preliminary data.</text>
</comment>
<gene>
    <name evidence="3" type="ORF">D0435_09420</name>
</gene>
<evidence type="ECO:0000313" key="3">
    <source>
        <dbReference type="EMBL" id="NBH61870.1"/>
    </source>
</evidence>
<dbReference type="InterPro" id="IPR025711">
    <property type="entry name" value="PepSY"/>
</dbReference>
<evidence type="ECO:0000259" key="2">
    <source>
        <dbReference type="Pfam" id="PF03413"/>
    </source>
</evidence>
<protein>
    <recommendedName>
        <fullName evidence="2">PepSY domain-containing protein</fullName>
    </recommendedName>
</protein>
<dbReference type="RefSeq" id="WP_160202152.1">
    <property type="nucleotide sequence ID" value="NZ_QXWK01000016.1"/>
</dbReference>
<dbReference type="AlphaFoldDB" id="A0A845QIB4"/>
<name>A0A845QIB4_9FIRM</name>
<keyword evidence="4" id="KW-1185">Reference proteome</keyword>
<dbReference type="EMBL" id="QXWK01000016">
    <property type="protein sequence ID" value="NBH61870.1"/>
    <property type="molecule type" value="Genomic_DNA"/>
</dbReference>
<dbReference type="Gene3D" id="3.10.450.40">
    <property type="match status" value="2"/>
</dbReference>
<dbReference type="SUPFAM" id="SSF160574">
    <property type="entry name" value="BT0923-like"/>
    <property type="match status" value="1"/>
</dbReference>
<feature type="signal peptide" evidence="1">
    <location>
        <begin position="1"/>
        <end position="29"/>
    </location>
</feature>
<feature type="domain" description="PepSY" evidence="2">
    <location>
        <begin position="40"/>
        <end position="99"/>
    </location>
</feature>